<feature type="region of interest" description="Disordered" evidence="1">
    <location>
        <begin position="527"/>
        <end position="554"/>
    </location>
</feature>
<feature type="compositionally biased region" description="Polar residues" evidence="1">
    <location>
        <begin position="9"/>
        <end position="18"/>
    </location>
</feature>
<feature type="compositionally biased region" description="Basic and acidic residues" evidence="1">
    <location>
        <begin position="706"/>
        <end position="725"/>
    </location>
</feature>
<feature type="region of interest" description="Disordered" evidence="1">
    <location>
        <begin position="668"/>
        <end position="766"/>
    </location>
</feature>
<name>A0A067NKN5_PLEO1</name>
<feature type="compositionally biased region" description="Low complexity" evidence="1">
    <location>
        <begin position="1089"/>
        <end position="1108"/>
    </location>
</feature>
<feature type="compositionally biased region" description="Polar residues" evidence="1">
    <location>
        <begin position="1070"/>
        <end position="1081"/>
    </location>
</feature>
<feature type="compositionally biased region" description="Low complexity" evidence="1">
    <location>
        <begin position="786"/>
        <end position="799"/>
    </location>
</feature>
<feature type="region of interest" description="Disordered" evidence="1">
    <location>
        <begin position="974"/>
        <end position="1199"/>
    </location>
</feature>
<sequence>MSEADVQASAATIESPTINGGGENGLSKKPLEEADTSDVPIASGGTEGKGANGILDAALTEGKEALSEVVSAATKVANGVNGDLGNVAVNGLLVDAKDVEVKIEEAEDVSLSKNEEPVSVPEPSGTEADSGKDAAADVVKPEENSEVVPVADATETVLSKAGEPVTEAVPEVEQMVVATSSPAEEPTQAIKVEDIDEATQVPTVEANDLITAVDVPEEKVITPTVEETAPVVEETTPSVVVDATEAVPLAQTPAPNEVVEAPITVEEPVATPQVIAEDIPAEDTKPAEESQPALSTPAEPEAQVVPEAITAPIEDVSITITNDVEAAPEAPIPEAKEVPLIPDSALEAVTVAAVKPVEIEAPVEQEPIKEVAPPIVDEPAPESAEEVSTKPDVVEVIQEAESVHVATPKAAPVEAVVGLVVEDPKIVAEAPLVVEATLAEEPSTVVAAEEPVEPTKEHVEKVDMAEEVPAVEELKPADVFEPIAPVVAEVVQATPDLVEEEVKPSVEETEPVEDAKPVVEEKAVVEEDAPVVSDEVNTEEARPVSEEKHVEEPVEATPIVEDETPVVHDVIPEVVKEAPVVEEIPVVEEKETVVADEEPIVKEEPSVPEAEVLEEAKPFVQDETTVIEEKLAVEEAKPPIQEEVEAVEEPAVQEELAVQVVAAAEEETPLAQSIVVPEPDPVVENLEPAQEEPKVVDDVTPVEEAEPAKPAEDLKVEEANEDVRPLDAVVSDNDASPPVLNVEEEPKPTPEENAPIEAANVEDTKSVEEEVIPAVEHIPAEATPLVESPPVAEAPVAPKTVEEEPEPVKVDVTPVVESAAEADAILSPPAEITSEDIEPAVYIAESLPVPELEPTELAPSVNSVETEELVAVVAADEDVKPINEESAVVTEVEDVPTPEEAEPIQKEVEVVEEEVKAPEPEVLLATPATIAVEETAQDTPEEQAPLVEEIKLEAGAEQALAEVDVPTEADVEVASASETNPEIVGEQVALSEPALASEESTDSSSLIPNVDSAASDPEVEESVVVPIEEEMVFAPREEEVKSPKEKRSSSIDVVREASLEETTVDAVSPPTDSSDANTSAPSEPPTVIVDEPAVSVEEVPSSSEVASDPIERPKSPWTPSYSVMQVGSGVEVVDQVSEEDPPVGDLTSPVVPKTEVSEPERPSSTWTPSYSTTSQGSRSPSPLPDVEQPATEPLSEVTAVEDIPTVVEAKSQLLADVAEPPSIMITSQPQSDEAEAPPALEVETKVEQDIPERPKSPWTPSYSVTTQGSPLVESAELPHPPIESDTTPAIIDDVSSPVPPPVVEVVELPVPEVAESMAEVAPQPINVEPVSSHEEDEATTVEPVLDAEPSSVLGSSTDEPEEVQHFSESSVDAEQAPPVPEAIVAPVPERPKSPWTPSYSVTRQGSTPPSPEPAPTELVVNADIDAQSDIAAASLATEGPSSPRSTLVDLDSDTFSDVSDQRIPDSEETQPAVVRTDVDNLQDVEASSQTPVLSSAQLAEETVTTPTEEVLEPSVTITVDEPVVESNPQTPRNEPSEEPQAFPASTKPSVSRLDTSGESHELDASSTLETPAQSRKRLESTASSRFFPGGWFSTSPTIGGRTSLENAQGEFSALKSPIDMAGTTAPATTPIDGLAEDEERKSRWCTIM</sequence>
<dbReference type="InParanoid" id="A0A067NKN5"/>
<feature type="compositionally biased region" description="Basic and acidic residues" evidence="1">
    <location>
        <begin position="1246"/>
        <end position="1255"/>
    </location>
</feature>
<feature type="region of interest" description="Disordered" evidence="1">
    <location>
        <begin position="780"/>
        <end position="809"/>
    </location>
</feature>
<feature type="compositionally biased region" description="Basic and acidic residues" evidence="1">
    <location>
        <begin position="1035"/>
        <end position="1058"/>
    </location>
</feature>
<dbReference type="VEuPathDB" id="FungiDB:PLEOSDRAFT_1097798"/>
<feature type="compositionally biased region" description="Polar residues" evidence="1">
    <location>
        <begin position="1258"/>
        <end position="1269"/>
    </location>
</feature>
<dbReference type="OrthoDB" id="2804751at2759"/>
<dbReference type="HOGENOM" id="CLU_247250_0_0_1"/>
<feature type="compositionally biased region" description="Polar residues" evidence="1">
    <location>
        <begin position="1564"/>
        <end position="1573"/>
    </location>
</feature>
<dbReference type="Proteomes" id="UP000027073">
    <property type="component" value="Unassembled WGS sequence"/>
</dbReference>
<feature type="compositionally biased region" description="Polar residues" evidence="1">
    <location>
        <begin position="1395"/>
        <end position="1405"/>
    </location>
</feature>
<feature type="region of interest" description="Disordered" evidence="1">
    <location>
        <begin position="1246"/>
        <end position="1301"/>
    </location>
</feature>
<dbReference type="STRING" id="1137138.A0A067NKN5"/>
<feature type="compositionally biased region" description="Low complexity" evidence="1">
    <location>
        <begin position="1373"/>
        <end position="1387"/>
    </location>
</feature>
<feature type="compositionally biased region" description="Basic and acidic residues" evidence="1">
    <location>
        <begin position="129"/>
        <end position="143"/>
    </location>
</feature>
<feature type="region of interest" description="Disordered" evidence="1">
    <location>
        <begin position="1317"/>
        <end position="1590"/>
    </location>
</feature>
<feature type="compositionally biased region" description="Acidic residues" evidence="1">
    <location>
        <begin position="1017"/>
        <end position="1031"/>
    </location>
</feature>
<accession>A0A067NKN5</accession>
<organism evidence="2 3">
    <name type="scientific">Pleurotus ostreatus (strain PC15)</name>
    <name type="common">Oyster mushroom</name>
    <dbReference type="NCBI Taxonomy" id="1137138"/>
    <lineage>
        <taxon>Eukaryota</taxon>
        <taxon>Fungi</taxon>
        <taxon>Dikarya</taxon>
        <taxon>Basidiomycota</taxon>
        <taxon>Agaricomycotina</taxon>
        <taxon>Agaricomycetes</taxon>
        <taxon>Agaricomycetidae</taxon>
        <taxon>Agaricales</taxon>
        <taxon>Pleurotineae</taxon>
        <taxon>Pleurotaceae</taxon>
        <taxon>Pleurotus</taxon>
    </lineage>
</organism>
<feature type="compositionally biased region" description="Low complexity" evidence="1">
    <location>
        <begin position="1500"/>
        <end position="1516"/>
    </location>
</feature>
<feature type="region of interest" description="Disordered" evidence="1">
    <location>
        <begin position="1"/>
        <end position="52"/>
    </location>
</feature>
<feature type="region of interest" description="Disordered" evidence="1">
    <location>
        <begin position="1616"/>
        <end position="1648"/>
    </location>
</feature>
<feature type="compositionally biased region" description="Low complexity" evidence="1">
    <location>
        <begin position="1162"/>
        <end position="1174"/>
    </location>
</feature>
<reference evidence="3" key="1">
    <citation type="journal article" date="2014" name="Proc. Natl. Acad. Sci. U.S.A.">
        <title>Extensive sampling of basidiomycete genomes demonstrates inadequacy of the white-rot/brown-rot paradigm for wood decay fungi.</title>
        <authorList>
            <person name="Riley R."/>
            <person name="Salamov A.A."/>
            <person name="Brown D.W."/>
            <person name="Nagy L.G."/>
            <person name="Floudas D."/>
            <person name="Held B.W."/>
            <person name="Levasseur A."/>
            <person name="Lombard V."/>
            <person name="Morin E."/>
            <person name="Otillar R."/>
            <person name="Lindquist E.A."/>
            <person name="Sun H."/>
            <person name="LaButti K.M."/>
            <person name="Schmutz J."/>
            <person name="Jabbour D."/>
            <person name="Luo H."/>
            <person name="Baker S.E."/>
            <person name="Pisabarro A.G."/>
            <person name="Walton J.D."/>
            <person name="Blanchette R.A."/>
            <person name="Henrissat B."/>
            <person name="Martin F."/>
            <person name="Cullen D."/>
            <person name="Hibbett D.S."/>
            <person name="Grigoriev I.V."/>
        </authorList>
    </citation>
    <scope>NUCLEOTIDE SEQUENCE [LARGE SCALE GENOMIC DNA]</scope>
    <source>
        <strain evidence="3">PC15</strain>
    </source>
</reference>
<evidence type="ECO:0000313" key="3">
    <source>
        <dbReference type="Proteomes" id="UP000027073"/>
    </source>
</evidence>
<feature type="compositionally biased region" description="Basic and acidic residues" evidence="1">
    <location>
        <begin position="800"/>
        <end position="809"/>
    </location>
</feature>
<feature type="region of interest" description="Disordered" evidence="1">
    <location>
        <begin position="269"/>
        <end position="304"/>
    </location>
</feature>
<feature type="compositionally biased region" description="Polar residues" evidence="1">
    <location>
        <begin position="1485"/>
        <end position="1497"/>
    </location>
</feature>
<feature type="compositionally biased region" description="Low complexity" evidence="1">
    <location>
        <begin position="1422"/>
        <end position="1436"/>
    </location>
</feature>
<proteinExistence type="predicted"/>
<dbReference type="EMBL" id="KL198011">
    <property type="protein sequence ID" value="KDQ24652.1"/>
    <property type="molecule type" value="Genomic_DNA"/>
</dbReference>
<protein>
    <submittedName>
        <fullName evidence="2">Uncharacterized protein</fullName>
    </submittedName>
</protein>
<gene>
    <name evidence="2" type="ORF">PLEOSDRAFT_1097798</name>
</gene>
<evidence type="ECO:0000256" key="1">
    <source>
        <dbReference type="SAM" id="MobiDB-lite"/>
    </source>
</evidence>
<evidence type="ECO:0000313" key="2">
    <source>
        <dbReference type="EMBL" id="KDQ24652.1"/>
    </source>
</evidence>
<feature type="compositionally biased region" description="Basic and acidic residues" evidence="1">
    <location>
        <begin position="539"/>
        <end position="552"/>
    </location>
</feature>
<feature type="region of interest" description="Disordered" evidence="1">
    <location>
        <begin position="105"/>
        <end position="153"/>
    </location>
</feature>